<dbReference type="PANTHER" id="PTHR35535">
    <property type="entry name" value="HEAT SHOCK PROTEIN HSLJ"/>
    <property type="match status" value="1"/>
</dbReference>
<dbReference type="PROSITE" id="PS51257">
    <property type="entry name" value="PROKAR_LIPOPROTEIN"/>
    <property type="match status" value="1"/>
</dbReference>
<dbReference type="GeneID" id="69603566"/>
<proteinExistence type="predicted"/>
<dbReference type="Proteomes" id="UP000255014">
    <property type="component" value="Unassembled WGS sequence"/>
</dbReference>
<dbReference type="InterPro" id="IPR005184">
    <property type="entry name" value="DUF306_Meta_HslJ"/>
</dbReference>
<name>A0A0E7U4A4_BORPT</name>
<evidence type="ECO:0000313" key="3">
    <source>
        <dbReference type="Proteomes" id="UP000255014"/>
    </source>
</evidence>
<protein>
    <submittedName>
        <fullName evidence="2">Heat-inducible protein</fullName>
    </submittedName>
</protein>
<dbReference type="RefSeq" id="WP_010929664.1">
    <property type="nucleotide sequence ID" value="NZ_AP024746.1"/>
</dbReference>
<sequence>MPIRPFTRACLVAALGAVLAGCASNTGQAQAEGAAAANAATSADSFAQTTWELVRWTKADGGYRVISHGDNGEPIFLTFFAQGKQYRVSGFAGCNRYTGAYRLRDGKLQITAPASTRMACPQPERARLEADYLRALAQIRSFTLDSGGAPRHLTFNVQGGDVLDFMRRQDPPTPE</sequence>
<dbReference type="PANTHER" id="PTHR35535:SF2">
    <property type="entry name" value="DUF306 DOMAIN-CONTAINING PROTEIN"/>
    <property type="match status" value="1"/>
</dbReference>
<feature type="domain" description="DUF306" evidence="1">
    <location>
        <begin position="45"/>
        <end position="163"/>
    </location>
</feature>
<dbReference type="Pfam" id="PF03724">
    <property type="entry name" value="META"/>
    <property type="match status" value="1"/>
</dbReference>
<dbReference type="Gene3D" id="2.40.128.270">
    <property type="match status" value="1"/>
</dbReference>
<accession>A0A0E7U4A4</accession>
<evidence type="ECO:0000313" key="2">
    <source>
        <dbReference type="EMBL" id="SUV63520.1"/>
    </source>
</evidence>
<dbReference type="EMBL" id="UFTT01000002">
    <property type="protein sequence ID" value="SUV63520.1"/>
    <property type="molecule type" value="Genomic_DNA"/>
</dbReference>
<organism evidence="2 3">
    <name type="scientific">Bordetella pertussis</name>
    <dbReference type="NCBI Taxonomy" id="520"/>
    <lineage>
        <taxon>Bacteria</taxon>
        <taxon>Pseudomonadati</taxon>
        <taxon>Pseudomonadota</taxon>
        <taxon>Betaproteobacteria</taxon>
        <taxon>Burkholderiales</taxon>
        <taxon>Alcaligenaceae</taxon>
        <taxon>Bordetella</taxon>
    </lineage>
</organism>
<reference evidence="2 3" key="1">
    <citation type="submission" date="2018-06" db="EMBL/GenBank/DDBJ databases">
        <authorList>
            <consortium name="Pathogen Informatics"/>
            <person name="Doyle S."/>
        </authorList>
    </citation>
    <scope>NUCLEOTIDE SEQUENCE [LARGE SCALE GENOMIC DNA]</scope>
    <source>
        <strain evidence="2 3">NCTC10911</strain>
    </source>
</reference>
<dbReference type="InterPro" id="IPR038670">
    <property type="entry name" value="HslJ-like_sf"/>
</dbReference>
<dbReference type="OMA" id="ACAMPTH"/>
<gene>
    <name evidence="2" type="ORF">NCTC10911_00522</name>
</gene>
<dbReference type="AlphaFoldDB" id="A0A0E7U4A4"/>
<evidence type="ECO:0000259" key="1">
    <source>
        <dbReference type="Pfam" id="PF03724"/>
    </source>
</evidence>
<dbReference type="InterPro" id="IPR053147">
    <property type="entry name" value="Hsp_HslJ-like"/>
</dbReference>